<reference evidence="4" key="1">
    <citation type="submission" date="2020-05" db="EMBL/GenBank/DDBJ databases">
        <title>Phylogenomic resolution of chytrid fungi.</title>
        <authorList>
            <person name="Stajich J.E."/>
            <person name="Amses K."/>
            <person name="Simmons R."/>
            <person name="Seto K."/>
            <person name="Myers J."/>
            <person name="Bonds A."/>
            <person name="Quandt C.A."/>
            <person name="Barry K."/>
            <person name="Liu P."/>
            <person name="Grigoriev I."/>
            <person name="Longcore J.E."/>
            <person name="James T.Y."/>
        </authorList>
    </citation>
    <scope>NUCLEOTIDE SEQUENCE</scope>
    <source>
        <strain evidence="4">JEL0513</strain>
    </source>
</reference>
<dbReference type="SUPFAM" id="SSF57180">
    <property type="entry name" value="Cellulose-binding domain"/>
    <property type="match status" value="1"/>
</dbReference>
<protein>
    <recommendedName>
        <fullName evidence="3">CBM1 domain-containing protein</fullName>
    </recommendedName>
</protein>
<evidence type="ECO:0000313" key="5">
    <source>
        <dbReference type="Proteomes" id="UP001211907"/>
    </source>
</evidence>
<dbReference type="InterPro" id="IPR000254">
    <property type="entry name" value="CBD"/>
</dbReference>
<feature type="region of interest" description="Disordered" evidence="2">
    <location>
        <begin position="1"/>
        <end position="86"/>
    </location>
</feature>
<proteinExistence type="predicted"/>
<feature type="domain" description="CBM1" evidence="3">
    <location>
        <begin position="95"/>
        <end position="131"/>
    </location>
</feature>
<dbReference type="AlphaFoldDB" id="A0AAD5X9E9"/>
<dbReference type="Pfam" id="PF00734">
    <property type="entry name" value="CBM_1"/>
    <property type="match status" value="1"/>
</dbReference>
<evidence type="ECO:0000313" key="4">
    <source>
        <dbReference type="EMBL" id="KAJ3108622.1"/>
    </source>
</evidence>
<feature type="non-terminal residue" evidence="4">
    <location>
        <position position="239"/>
    </location>
</feature>
<dbReference type="PROSITE" id="PS51164">
    <property type="entry name" value="CBM1_2"/>
    <property type="match status" value="1"/>
</dbReference>
<keyword evidence="5" id="KW-1185">Reference proteome</keyword>
<accession>A0AAD5X9E9</accession>
<feature type="compositionally biased region" description="Low complexity" evidence="2">
    <location>
        <begin position="39"/>
        <end position="86"/>
    </location>
</feature>
<keyword evidence="1" id="KW-0732">Signal</keyword>
<gene>
    <name evidence="4" type="ORF">HK100_003403</name>
</gene>
<evidence type="ECO:0000256" key="1">
    <source>
        <dbReference type="ARBA" id="ARBA00022729"/>
    </source>
</evidence>
<dbReference type="GO" id="GO:0005975">
    <property type="term" value="P:carbohydrate metabolic process"/>
    <property type="evidence" value="ECO:0007669"/>
    <property type="project" value="InterPro"/>
</dbReference>
<feature type="compositionally biased region" description="Polar residues" evidence="2">
    <location>
        <begin position="28"/>
        <end position="38"/>
    </location>
</feature>
<organism evidence="4 5">
    <name type="scientific">Physocladia obscura</name>
    <dbReference type="NCBI Taxonomy" id="109957"/>
    <lineage>
        <taxon>Eukaryota</taxon>
        <taxon>Fungi</taxon>
        <taxon>Fungi incertae sedis</taxon>
        <taxon>Chytridiomycota</taxon>
        <taxon>Chytridiomycota incertae sedis</taxon>
        <taxon>Chytridiomycetes</taxon>
        <taxon>Chytridiales</taxon>
        <taxon>Chytriomycetaceae</taxon>
        <taxon>Physocladia</taxon>
    </lineage>
</organism>
<sequence>MANVEVLGGQEPHAALQTTTTTTTTTTGLSTATNSVSKTISSSTRSPTTTTTTTTTTTPTTTTIRTTSLTTTTTTTRTTSTTTTTTTTATGSNGACATVNGQCGGIGWTGPTCCVSGSLCWATNPYYSHCLADSGVATITGPSTTAPIVSTTTTFGAATRTQGQYPSVAASICSGALVDGVCLPIYCSNNNESVDCSGCSGSLCISPNSETGKSGDIYDLGTNVTSSEPFHYGVVNDFS</sequence>
<evidence type="ECO:0000259" key="3">
    <source>
        <dbReference type="PROSITE" id="PS51164"/>
    </source>
</evidence>
<name>A0AAD5X9E9_9FUNG</name>
<evidence type="ECO:0000256" key="2">
    <source>
        <dbReference type="SAM" id="MobiDB-lite"/>
    </source>
</evidence>
<feature type="compositionally biased region" description="Low complexity" evidence="2">
    <location>
        <begin position="18"/>
        <end position="27"/>
    </location>
</feature>
<dbReference type="EMBL" id="JADGJH010001848">
    <property type="protein sequence ID" value="KAJ3108622.1"/>
    <property type="molecule type" value="Genomic_DNA"/>
</dbReference>
<dbReference type="SMART" id="SM00236">
    <property type="entry name" value="fCBD"/>
    <property type="match status" value="1"/>
</dbReference>
<dbReference type="GO" id="GO:0030248">
    <property type="term" value="F:cellulose binding"/>
    <property type="evidence" value="ECO:0007669"/>
    <property type="project" value="InterPro"/>
</dbReference>
<comment type="caution">
    <text evidence="4">The sequence shown here is derived from an EMBL/GenBank/DDBJ whole genome shotgun (WGS) entry which is preliminary data.</text>
</comment>
<dbReference type="Proteomes" id="UP001211907">
    <property type="component" value="Unassembled WGS sequence"/>
</dbReference>
<dbReference type="InterPro" id="IPR035971">
    <property type="entry name" value="CBD_sf"/>
</dbReference>
<dbReference type="GO" id="GO:0005576">
    <property type="term" value="C:extracellular region"/>
    <property type="evidence" value="ECO:0007669"/>
    <property type="project" value="InterPro"/>
</dbReference>